<protein>
    <submittedName>
        <fullName evidence="4">Uncharacterized protein LOC113461433</fullName>
    </submittedName>
</protein>
<gene>
    <name evidence="4" type="primary">LOC113461433</name>
</gene>
<dbReference type="InterPro" id="IPR000313">
    <property type="entry name" value="PWWP_dom"/>
</dbReference>
<dbReference type="Proteomes" id="UP000228380">
    <property type="component" value="Unplaced"/>
</dbReference>
<dbReference type="CDD" id="cd05162">
    <property type="entry name" value="PWWP"/>
    <property type="match status" value="1"/>
</dbReference>
<sequence>MEILSPDMEDTAPLAEILGFRRPPEGYRPGSVVPRNRSRQEFATPDKKEKHQDCKASKEKDFRVSKKNKKRIYRSIPDGNSHNHRSFEEEIASRFSKSPKKDWMKKHLPQKNFENGDIVWAKAFPYTWWPGRIDRIKNSSALVSFYGCAKRQWFRVHEIRGFEENYSQMSKMIGMKFSANIDLALEELSWRTAFGLMCFCQNSAAEATGMLVEQTAQVRKGFESTEILGFVLDVAVSAWVENEEKVTAIRVSAQVGAYRHYVSACQNSEVDVEFCPADLLDFVLDVAVSLSIDDYGSVGIARAVKQLDAYRQFVSVCPNWLSWQTMGTEDSSLGDETKGTDQGIFDSSSKSAKIDGETIEPGYDFSVITEEEDLAVFEEQVLEGRETCMINRVDFSILNLDEEYKCLLDNQLEAVADRSVPTGADICMDENFEMQNSSTGVSLEEMDAETICKKSFSPARDVHQISADETRFYANERSIDSLHCCAANIFQENSLDFAGAVNVVQSGKCLTCDDNPGTTLGQEKVKQEDDISIHVEHQCDDSAAVLVSSVDSSILQTVPAKESRLAINLPNKHEIHSQDETLKFGFDVQCTFEVSLVGSDASTSDTTKVFSSLDLPTRAACKSILKKRRLSHPTTPDNSFKLNKMLDAQTMKYISSSGNQTCSNDEVNAANNATEKALFLHHADSGTKFVSETKDCLVHYEIDEKGCCSLTLPRCEFKNKHHHQEGPDRPGISDLSEWTRYYSSPLMRESSTLTRKVQKSSMSDNYNSFPKSLHMKFPKDFKLPSKEQLEKKFLLFGPLDCSKTKLFFYTGAAQVVFLNQADADSAYRCVKKKNVFGHANVRFWFDKHENFRKGHETHDLLIPVERYSSLDLKSCLKGPQALHERDKKKEHVAKAHDLSTPVLANSSLNLKPCLKSPNAVQGRNGKKTCKVRFTIET</sequence>
<dbReference type="RefSeq" id="XP_038977012.1">
    <property type="nucleotide sequence ID" value="XM_039121084.1"/>
</dbReference>
<dbReference type="PANTHER" id="PTHR10688:SF2">
    <property type="entry name" value="PWWP DOMAIN-CONTAINING PROTEIN"/>
    <property type="match status" value="1"/>
</dbReference>
<dbReference type="PANTHER" id="PTHR10688">
    <property type="entry name" value="PWWP DOMAIN-CONTAINING PROTEIN"/>
    <property type="match status" value="1"/>
</dbReference>
<dbReference type="KEGG" id="pda:113461433"/>
<evidence type="ECO:0000313" key="3">
    <source>
        <dbReference type="Proteomes" id="UP000228380"/>
    </source>
</evidence>
<evidence type="ECO:0000259" key="2">
    <source>
        <dbReference type="PROSITE" id="PS50812"/>
    </source>
</evidence>
<proteinExistence type="predicted"/>
<evidence type="ECO:0000313" key="4">
    <source>
        <dbReference type="RefSeq" id="XP_038977012.1"/>
    </source>
</evidence>
<organism evidence="3 4">
    <name type="scientific">Phoenix dactylifera</name>
    <name type="common">Date palm</name>
    <dbReference type="NCBI Taxonomy" id="42345"/>
    <lineage>
        <taxon>Eukaryota</taxon>
        <taxon>Viridiplantae</taxon>
        <taxon>Streptophyta</taxon>
        <taxon>Embryophyta</taxon>
        <taxon>Tracheophyta</taxon>
        <taxon>Spermatophyta</taxon>
        <taxon>Magnoliopsida</taxon>
        <taxon>Liliopsida</taxon>
        <taxon>Arecaceae</taxon>
        <taxon>Coryphoideae</taxon>
        <taxon>Phoeniceae</taxon>
        <taxon>Phoenix</taxon>
    </lineage>
</organism>
<feature type="region of interest" description="Disordered" evidence="1">
    <location>
        <begin position="1"/>
        <end position="67"/>
    </location>
</feature>
<dbReference type="PROSITE" id="PS50812">
    <property type="entry name" value="PWWP"/>
    <property type="match status" value="1"/>
</dbReference>
<dbReference type="OrthoDB" id="1914593at2759"/>
<dbReference type="Gene3D" id="2.30.30.140">
    <property type="match status" value="1"/>
</dbReference>
<feature type="compositionally biased region" description="Basic and acidic residues" evidence="1">
    <location>
        <begin position="38"/>
        <end position="64"/>
    </location>
</feature>
<dbReference type="AlphaFoldDB" id="A0A8B8ZUH1"/>
<dbReference type="Pfam" id="PF00855">
    <property type="entry name" value="PWWP"/>
    <property type="match status" value="1"/>
</dbReference>
<dbReference type="InterPro" id="IPR052657">
    <property type="entry name" value="PDP_family_Arabidopsis"/>
</dbReference>
<accession>A0A8B8ZUH1</accession>
<dbReference type="SUPFAM" id="SSF63748">
    <property type="entry name" value="Tudor/PWWP/MBT"/>
    <property type="match status" value="1"/>
</dbReference>
<dbReference type="GeneID" id="113461433"/>
<keyword evidence="3" id="KW-1185">Reference proteome</keyword>
<reference evidence="4" key="1">
    <citation type="submission" date="2025-08" db="UniProtKB">
        <authorList>
            <consortium name="RefSeq"/>
        </authorList>
    </citation>
    <scope>IDENTIFICATION</scope>
    <source>
        <tissue evidence="4">Young leaves</tissue>
    </source>
</reference>
<feature type="domain" description="PWWP" evidence="2">
    <location>
        <begin position="115"/>
        <end position="165"/>
    </location>
</feature>
<evidence type="ECO:0000256" key="1">
    <source>
        <dbReference type="SAM" id="MobiDB-lite"/>
    </source>
</evidence>
<name>A0A8B8ZUH1_PHODC</name>